<dbReference type="AlphaFoldDB" id="A0A6A4HKH0"/>
<protein>
    <recommendedName>
        <fullName evidence="3">Retrotransposon gag domain-containing protein</fullName>
    </recommendedName>
</protein>
<evidence type="ECO:0000313" key="1">
    <source>
        <dbReference type="EMBL" id="KAE9398190.1"/>
    </source>
</evidence>
<sequence>MSRILAFWGNGEGGIGAEKFLEAIDTMVAIRDNDWDCVTKFKSKLGGMTYDWFNAVPKSLRSVWSILHELFVAYFIEYVSNQSTSFPIYHVLVEEINDPVEVFWVGLQELQSSTDTERTFQILWDAARQIGSNNCTCGNEFNWGSGMGKSAGIEEGKKLGLEQAAKEMRSMASVTVDTSDLLKTQIDTSMDTFNLTPAIPDDSLLLSGPDNYTPATTSTSWASHSS</sequence>
<name>A0A6A4HKH0_9AGAR</name>
<evidence type="ECO:0000313" key="2">
    <source>
        <dbReference type="Proteomes" id="UP000799118"/>
    </source>
</evidence>
<proteinExistence type="predicted"/>
<organism evidence="1 2">
    <name type="scientific">Gymnopus androsaceus JB14</name>
    <dbReference type="NCBI Taxonomy" id="1447944"/>
    <lineage>
        <taxon>Eukaryota</taxon>
        <taxon>Fungi</taxon>
        <taxon>Dikarya</taxon>
        <taxon>Basidiomycota</taxon>
        <taxon>Agaricomycotina</taxon>
        <taxon>Agaricomycetes</taxon>
        <taxon>Agaricomycetidae</taxon>
        <taxon>Agaricales</taxon>
        <taxon>Marasmiineae</taxon>
        <taxon>Omphalotaceae</taxon>
        <taxon>Gymnopus</taxon>
    </lineage>
</organism>
<evidence type="ECO:0008006" key="3">
    <source>
        <dbReference type="Google" id="ProtNLM"/>
    </source>
</evidence>
<dbReference type="EMBL" id="ML769486">
    <property type="protein sequence ID" value="KAE9398190.1"/>
    <property type="molecule type" value="Genomic_DNA"/>
</dbReference>
<gene>
    <name evidence="1" type="ORF">BT96DRAFT_995085</name>
</gene>
<dbReference type="Proteomes" id="UP000799118">
    <property type="component" value="Unassembled WGS sequence"/>
</dbReference>
<reference evidence="1" key="1">
    <citation type="journal article" date="2019" name="Environ. Microbiol.">
        <title>Fungal ecological strategies reflected in gene transcription - a case study of two litter decomposers.</title>
        <authorList>
            <person name="Barbi F."/>
            <person name="Kohler A."/>
            <person name="Barry K."/>
            <person name="Baskaran P."/>
            <person name="Daum C."/>
            <person name="Fauchery L."/>
            <person name="Ihrmark K."/>
            <person name="Kuo A."/>
            <person name="LaButti K."/>
            <person name="Lipzen A."/>
            <person name="Morin E."/>
            <person name="Grigoriev I.V."/>
            <person name="Henrissat B."/>
            <person name="Lindahl B."/>
            <person name="Martin F."/>
        </authorList>
    </citation>
    <scope>NUCLEOTIDE SEQUENCE</scope>
    <source>
        <strain evidence="1">JB14</strain>
    </source>
</reference>
<accession>A0A6A4HKH0</accession>
<dbReference type="OrthoDB" id="3071152at2759"/>
<keyword evidence="2" id="KW-1185">Reference proteome</keyword>